<evidence type="ECO:0000313" key="1">
    <source>
        <dbReference type="EMBL" id="KJJ83788.1"/>
    </source>
</evidence>
<protein>
    <submittedName>
        <fullName evidence="1">Uncharacterized protein</fullName>
    </submittedName>
</protein>
<keyword evidence="2" id="KW-1185">Reference proteome</keyword>
<proteinExistence type="predicted"/>
<sequence length="42" mass="5047">MRRTILLIKISRAGIIKRINYFPVSNFFSYRSIPRGLYGKHY</sequence>
<dbReference type="AlphaFoldDB" id="A0A0F0CKF7"/>
<accession>A0A0F0CKF7</accession>
<dbReference type="EMBL" id="JYNY01000484">
    <property type="protein sequence ID" value="KJJ83788.1"/>
    <property type="molecule type" value="Genomic_DNA"/>
</dbReference>
<organism evidence="1 2">
    <name type="scientific">Candidatus Omnitrophus magneticus</name>
    <dbReference type="NCBI Taxonomy" id="1609969"/>
    <lineage>
        <taxon>Bacteria</taxon>
        <taxon>Pseudomonadati</taxon>
        <taxon>Candidatus Omnitrophota</taxon>
        <taxon>Candidatus Omnitrophus</taxon>
    </lineage>
</organism>
<comment type="caution">
    <text evidence="1">The sequence shown here is derived from an EMBL/GenBank/DDBJ whole genome shotgun (WGS) entry which is preliminary data.</text>
</comment>
<name>A0A0F0CKF7_9BACT</name>
<gene>
    <name evidence="1" type="ORF">OMAG_002344</name>
</gene>
<reference evidence="1 2" key="1">
    <citation type="submission" date="2015-02" db="EMBL/GenBank/DDBJ databases">
        <title>Single-cell genomics of uncultivated deep-branching MTB reveals a conserved set of magnetosome genes.</title>
        <authorList>
            <person name="Kolinko S."/>
            <person name="Richter M."/>
            <person name="Glockner F.O."/>
            <person name="Brachmann A."/>
            <person name="Schuler D."/>
        </authorList>
    </citation>
    <scope>NUCLEOTIDE SEQUENCE [LARGE SCALE GENOMIC DNA]</scope>
    <source>
        <strain evidence="1">SKK-01</strain>
    </source>
</reference>
<dbReference type="Proteomes" id="UP000033428">
    <property type="component" value="Unassembled WGS sequence"/>
</dbReference>
<evidence type="ECO:0000313" key="2">
    <source>
        <dbReference type="Proteomes" id="UP000033428"/>
    </source>
</evidence>